<dbReference type="AlphaFoldDB" id="A0A2A2LWJ3"/>
<comment type="caution">
    <text evidence="9">The sequence shown here is derived from an EMBL/GenBank/DDBJ whole genome shotgun (WGS) entry which is preliminary data.</text>
</comment>
<evidence type="ECO:0000256" key="2">
    <source>
        <dbReference type="ARBA" id="ARBA00004325"/>
    </source>
</evidence>
<evidence type="ECO:0000256" key="1">
    <source>
        <dbReference type="ARBA" id="ARBA00004167"/>
    </source>
</evidence>
<dbReference type="PANTHER" id="PTHR33968:SF1">
    <property type="entry name" value="PROTEIN PET100 HOMOLOG, MITOCHONDRIAL"/>
    <property type="match status" value="1"/>
</dbReference>
<comment type="similarity">
    <text evidence="8">Belongs to the PET100 family.</text>
</comment>
<evidence type="ECO:0000256" key="6">
    <source>
        <dbReference type="ARBA" id="ARBA00023128"/>
    </source>
</evidence>
<accession>A0A2A2LWJ3</accession>
<evidence type="ECO:0000256" key="4">
    <source>
        <dbReference type="ARBA" id="ARBA00022946"/>
    </source>
</evidence>
<evidence type="ECO:0000313" key="10">
    <source>
        <dbReference type="Proteomes" id="UP000218231"/>
    </source>
</evidence>
<organism evidence="9 10">
    <name type="scientific">Diploscapter pachys</name>
    <dbReference type="NCBI Taxonomy" id="2018661"/>
    <lineage>
        <taxon>Eukaryota</taxon>
        <taxon>Metazoa</taxon>
        <taxon>Ecdysozoa</taxon>
        <taxon>Nematoda</taxon>
        <taxon>Chromadorea</taxon>
        <taxon>Rhabditida</taxon>
        <taxon>Rhabditina</taxon>
        <taxon>Rhabditomorpha</taxon>
        <taxon>Rhabditoidea</taxon>
        <taxon>Rhabditidae</taxon>
        <taxon>Diploscapter</taxon>
    </lineage>
</organism>
<dbReference type="GO" id="GO:0005743">
    <property type="term" value="C:mitochondrial inner membrane"/>
    <property type="evidence" value="ECO:0007669"/>
    <property type="project" value="TreeGrafter"/>
</dbReference>
<evidence type="ECO:0000256" key="3">
    <source>
        <dbReference type="ARBA" id="ARBA00022692"/>
    </source>
</evidence>
<keyword evidence="3" id="KW-0812">Transmembrane</keyword>
<dbReference type="InterPro" id="IPR018625">
    <property type="entry name" value="Pet100"/>
</dbReference>
<keyword evidence="4" id="KW-0809">Transit peptide</keyword>
<protein>
    <submittedName>
        <fullName evidence="9">Uncharacterized protein</fullName>
    </submittedName>
</protein>
<dbReference type="GO" id="GO:0051082">
    <property type="term" value="F:unfolded protein binding"/>
    <property type="evidence" value="ECO:0007669"/>
    <property type="project" value="TreeGrafter"/>
</dbReference>
<sequence length="117" mass="14350">MGGWRMETFRMLIYVTFPVGSFWLYNQPQFYNKFMDNWTIPNDKKNNELMKKYIEDMNAVKRKKEYEDFLRDQVFTYFNYLSIFSNILKEFLQNSFFLNETLLGIGKVSKGWFWNLP</sequence>
<comment type="subcellular location">
    <subcellularLocation>
        <location evidence="1">Membrane</location>
        <topology evidence="1">Single-pass membrane protein</topology>
    </subcellularLocation>
    <subcellularLocation>
        <location evidence="2">Mitochondrion membrane</location>
    </subcellularLocation>
</comment>
<keyword evidence="10" id="KW-1185">Reference proteome</keyword>
<dbReference type="Pfam" id="PF09803">
    <property type="entry name" value="Pet100"/>
    <property type="match status" value="1"/>
</dbReference>
<gene>
    <name evidence="9" type="ORF">WR25_13268</name>
</gene>
<dbReference type="Proteomes" id="UP000218231">
    <property type="component" value="Unassembled WGS sequence"/>
</dbReference>
<reference evidence="9" key="1">
    <citation type="journal article" date="2017" name="Curr. Biol.">
        <title>Genome architecture and evolution of a unichromosomal asexual nematode.</title>
        <authorList>
            <person name="Fradin H."/>
            <person name="Zegar C."/>
            <person name="Gutwein M."/>
            <person name="Lucas J."/>
            <person name="Kovtun M."/>
            <person name="Corcoran D."/>
            <person name="Baugh L.R."/>
            <person name="Kiontke K."/>
            <person name="Gunsalus K."/>
            <person name="Fitch D.H."/>
            <person name="Piano F."/>
        </authorList>
    </citation>
    <scope>NUCLEOTIDE SEQUENCE [LARGE SCALE GENOMIC DNA]</scope>
    <source>
        <strain evidence="9">PF1309</strain>
    </source>
</reference>
<keyword evidence="6" id="KW-0496">Mitochondrion</keyword>
<evidence type="ECO:0000256" key="7">
    <source>
        <dbReference type="ARBA" id="ARBA00023136"/>
    </source>
</evidence>
<evidence type="ECO:0000256" key="5">
    <source>
        <dbReference type="ARBA" id="ARBA00022989"/>
    </source>
</evidence>
<dbReference type="GO" id="GO:0033617">
    <property type="term" value="P:mitochondrial respiratory chain complex IV assembly"/>
    <property type="evidence" value="ECO:0007669"/>
    <property type="project" value="InterPro"/>
</dbReference>
<keyword evidence="7" id="KW-0472">Membrane</keyword>
<dbReference type="PANTHER" id="PTHR33968">
    <property type="entry name" value="PROTEIN PET100 HOMOLOG, MITOCHONDRIAL"/>
    <property type="match status" value="1"/>
</dbReference>
<name>A0A2A2LWJ3_9BILA</name>
<dbReference type="STRING" id="2018661.A0A2A2LWJ3"/>
<dbReference type="OrthoDB" id="18175at2759"/>
<evidence type="ECO:0000313" key="9">
    <source>
        <dbReference type="EMBL" id="PAV90596.1"/>
    </source>
</evidence>
<evidence type="ECO:0000256" key="8">
    <source>
        <dbReference type="ARBA" id="ARBA00038077"/>
    </source>
</evidence>
<proteinExistence type="inferred from homology"/>
<dbReference type="EMBL" id="LIAE01006366">
    <property type="protein sequence ID" value="PAV90596.1"/>
    <property type="molecule type" value="Genomic_DNA"/>
</dbReference>
<keyword evidence="5" id="KW-1133">Transmembrane helix</keyword>